<dbReference type="AlphaFoldDB" id="A0A8E6EXX6"/>
<evidence type="ECO:0000313" key="2">
    <source>
        <dbReference type="EMBL" id="QVL31781.1"/>
    </source>
</evidence>
<keyword evidence="1" id="KW-0812">Transmembrane</keyword>
<accession>A0A8E6EXX6</accession>
<feature type="transmembrane region" description="Helical" evidence="1">
    <location>
        <begin position="154"/>
        <end position="176"/>
    </location>
</feature>
<feature type="transmembrane region" description="Helical" evidence="1">
    <location>
        <begin position="49"/>
        <end position="67"/>
    </location>
</feature>
<proteinExistence type="predicted"/>
<name>A0A8E6EXX6_9BACT</name>
<keyword evidence="1" id="KW-1133">Transmembrane helix</keyword>
<dbReference type="EMBL" id="CP074694">
    <property type="protein sequence ID" value="QVL31781.1"/>
    <property type="molecule type" value="Genomic_DNA"/>
</dbReference>
<keyword evidence="1" id="KW-0472">Membrane</keyword>
<dbReference type="KEGG" id="tsph:KIH39_23550"/>
<evidence type="ECO:0000313" key="3">
    <source>
        <dbReference type="Proteomes" id="UP000676194"/>
    </source>
</evidence>
<dbReference type="Proteomes" id="UP000676194">
    <property type="component" value="Chromosome"/>
</dbReference>
<gene>
    <name evidence="2" type="ORF">KIH39_23550</name>
</gene>
<organism evidence="2 3">
    <name type="scientific">Telmatocola sphagniphila</name>
    <dbReference type="NCBI Taxonomy" id="1123043"/>
    <lineage>
        <taxon>Bacteria</taxon>
        <taxon>Pseudomonadati</taxon>
        <taxon>Planctomycetota</taxon>
        <taxon>Planctomycetia</taxon>
        <taxon>Gemmatales</taxon>
        <taxon>Gemmataceae</taxon>
    </lineage>
</organism>
<dbReference type="InterPro" id="IPR007403">
    <property type="entry name" value="DUF456"/>
</dbReference>
<feature type="transmembrane region" description="Helical" evidence="1">
    <location>
        <begin position="113"/>
        <end position="133"/>
    </location>
</feature>
<dbReference type="RefSeq" id="WP_213496064.1">
    <property type="nucleotide sequence ID" value="NZ_CP074694.1"/>
</dbReference>
<sequence>MTFILALLFVLAVMLFWLITLLGFPSNWLIVLATVLYVWLMPDHGSSTTRWWAVGIVTCLAFLGEIAELSTSSASVKKAGGSRRGAFFSLLGSIIGSIGGLFIGIPIPIIGSVLAAVLFAGLGALIGAMLGETTKGQTFQDSWKIGRAAFKGRLFGTAAKAIIGAMMAGLAIAMTFT</sequence>
<reference evidence="2" key="1">
    <citation type="submission" date="2021-05" db="EMBL/GenBank/DDBJ databases">
        <title>Complete genome sequence of the cellulolytic planctomycete Telmatocola sphagniphila SP2T and characterization of the first cellulase from planctomycetes.</title>
        <authorList>
            <person name="Rakitin A.L."/>
            <person name="Beletsky A.V."/>
            <person name="Naumoff D.G."/>
            <person name="Kulichevskaya I.S."/>
            <person name="Mardanov A.V."/>
            <person name="Ravin N.V."/>
            <person name="Dedysh S.N."/>
        </authorList>
    </citation>
    <scope>NUCLEOTIDE SEQUENCE</scope>
    <source>
        <strain evidence="2">SP2T</strain>
    </source>
</reference>
<evidence type="ECO:0000256" key="1">
    <source>
        <dbReference type="SAM" id="Phobius"/>
    </source>
</evidence>
<keyword evidence="3" id="KW-1185">Reference proteome</keyword>
<feature type="transmembrane region" description="Helical" evidence="1">
    <location>
        <begin position="87"/>
        <end position="107"/>
    </location>
</feature>
<protein>
    <submittedName>
        <fullName evidence="2">DUF456 domain-containing protein</fullName>
    </submittedName>
</protein>
<dbReference type="Pfam" id="PF04306">
    <property type="entry name" value="DUF456"/>
    <property type="match status" value="1"/>
</dbReference>